<dbReference type="AlphaFoldDB" id="A0A670JYX1"/>
<dbReference type="KEGG" id="pmua:114586576"/>
<name>A0A670JYX1_PODMU</name>
<dbReference type="GO" id="GO:0006801">
    <property type="term" value="P:superoxide metabolic process"/>
    <property type="evidence" value="ECO:0007669"/>
    <property type="project" value="InterPro"/>
</dbReference>
<dbReference type="GO" id="GO:0005634">
    <property type="term" value="C:nucleus"/>
    <property type="evidence" value="ECO:0007669"/>
    <property type="project" value="Ensembl"/>
</dbReference>
<evidence type="ECO:0000313" key="10">
    <source>
        <dbReference type="Ensembl" id="ENSPMRP00000027947.1"/>
    </source>
</evidence>
<dbReference type="InterPro" id="IPR006121">
    <property type="entry name" value="HMA_dom"/>
</dbReference>
<dbReference type="SUPFAM" id="SSF55008">
    <property type="entry name" value="HMA, heavy metal-associated domain"/>
    <property type="match status" value="1"/>
</dbReference>
<keyword evidence="6" id="KW-1015">Disulfide bond</keyword>
<accession>A0A670JYX1</accession>
<evidence type="ECO:0000256" key="1">
    <source>
        <dbReference type="ARBA" id="ARBA00001947"/>
    </source>
</evidence>
<dbReference type="GeneID" id="114586576"/>
<dbReference type="InterPro" id="IPR036423">
    <property type="entry name" value="SOD-like_Cu/Zn_dom_sf"/>
</dbReference>
<dbReference type="PROSITE" id="PS00332">
    <property type="entry name" value="SOD_CU_ZN_2"/>
    <property type="match status" value="1"/>
</dbReference>
<dbReference type="Proteomes" id="UP000472272">
    <property type="component" value="Chromosome 16"/>
</dbReference>
<comment type="cofactor">
    <cofactor evidence="2">
        <name>Cu(2+)</name>
        <dbReference type="ChEBI" id="CHEBI:29036"/>
    </cofactor>
</comment>
<dbReference type="GO" id="GO:0005737">
    <property type="term" value="C:cytoplasm"/>
    <property type="evidence" value="ECO:0007669"/>
    <property type="project" value="Ensembl"/>
</dbReference>
<evidence type="ECO:0000256" key="3">
    <source>
        <dbReference type="ARBA" id="ARBA00022723"/>
    </source>
</evidence>
<gene>
    <name evidence="10" type="primary">CCS</name>
</gene>
<keyword evidence="3" id="KW-0479">Metal-binding</keyword>
<dbReference type="PRINTS" id="PR00068">
    <property type="entry name" value="CUZNDISMTASE"/>
</dbReference>
<organism evidence="10 11">
    <name type="scientific">Podarcis muralis</name>
    <name type="common">Wall lizard</name>
    <name type="synonym">Lacerta muralis</name>
    <dbReference type="NCBI Taxonomy" id="64176"/>
    <lineage>
        <taxon>Eukaryota</taxon>
        <taxon>Metazoa</taxon>
        <taxon>Chordata</taxon>
        <taxon>Craniata</taxon>
        <taxon>Vertebrata</taxon>
        <taxon>Euteleostomi</taxon>
        <taxon>Lepidosauria</taxon>
        <taxon>Squamata</taxon>
        <taxon>Bifurcata</taxon>
        <taxon>Unidentata</taxon>
        <taxon>Episquamata</taxon>
        <taxon>Laterata</taxon>
        <taxon>Lacertibaenia</taxon>
        <taxon>Lacertidae</taxon>
        <taxon>Podarcis</taxon>
    </lineage>
</organism>
<dbReference type="RefSeq" id="XP_028566036.1">
    <property type="nucleotide sequence ID" value="XM_028710203.1"/>
</dbReference>
<evidence type="ECO:0000259" key="9">
    <source>
        <dbReference type="PROSITE" id="PS50846"/>
    </source>
</evidence>
<dbReference type="Gene3D" id="2.60.40.200">
    <property type="entry name" value="Superoxide dismutase, copper/zinc binding domain"/>
    <property type="match status" value="1"/>
</dbReference>
<dbReference type="PROSITE" id="PS50846">
    <property type="entry name" value="HMA_2"/>
    <property type="match status" value="1"/>
</dbReference>
<evidence type="ECO:0000256" key="8">
    <source>
        <dbReference type="ARBA" id="ARBA00032899"/>
    </source>
</evidence>
<feature type="domain" description="HMA" evidence="9">
    <location>
        <begin position="13"/>
        <end position="76"/>
    </location>
</feature>
<dbReference type="GeneTree" id="ENSGT00940000159785"/>
<dbReference type="Pfam" id="PF00080">
    <property type="entry name" value="Sod_Cu"/>
    <property type="match status" value="1"/>
</dbReference>
<comment type="cofactor">
    <cofactor evidence="1">
        <name>Zn(2+)</name>
        <dbReference type="ChEBI" id="CHEBI:29105"/>
    </cofactor>
</comment>
<evidence type="ECO:0000256" key="6">
    <source>
        <dbReference type="ARBA" id="ARBA00023157"/>
    </source>
</evidence>
<dbReference type="Pfam" id="PF00403">
    <property type="entry name" value="HMA"/>
    <property type="match status" value="1"/>
</dbReference>
<dbReference type="CDD" id="cd00305">
    <property type="entry name" value="Cu-Zn_Superoxide_Dismutase"/>
    <property type="match status" value="1"/>
</dbReference>
<evidence type="ECO:0000313" key="11">
    <source>
        <dbReference type="Proteomes" id="UP000472272"/>
    </source>
</evidence>
<dbReference type="OMA" id="KNVWEER"/>
<dbReference type="Gene3D" id="3.30.70.100">
    <property type="match status" value="1"/>
</dbReference>
<dbReference type="CDD" id="cd00371">
    <property type="entry name" value="HMA"/>
    <property type="match status" value="1"/>
</dbReference>
<keyword evidence="4" id="KW-0862">Zinc</keyword>
<dbReference type="PANTHER" id="PTHR10003">
    <property type="entry name" value="SUPEROXIDE DISMUTASE CU-ZN -RELATED"/>
    <property type="match status" value="1"/>
</dbReference>
<keyword evidence="5" id="KW-0186">Copper</keyword>
<dbReference type="InterPro" id="IPR024134">
    <property type="entry name" value="SOD_Cu/Zn_/chaperone"/>
</dbReference>
<dbReference type="Ensembl" id="ENSPMRT00000029640.1">
    <property type="protein sequence ID" value="ENSPMRP00000027947.1"/>
    <property type="gene ID" value="ENSPMRG00000018036.1"/>
</dbReference>
<dbReference type="OrthoDB" id="2015551at2759"/>
<dbReference type="FunFam" id="2.60.40.200:FF:000004">
    <property type="entry name" value="Copper chaperone for superoxide dismutase"/>
    <property type="match status" value="1"/>
</dbReference>
<evidence type="ECO:0000256" key="2">
    <source>
        <dbReference type="ARBA" id="ARBA00001973"/>
    </source>
</evidence>
<protein>
    <recommendedName>
        <fullName evidence="8">Superoxide dismutase copper chaperone</fullName>
    </recommendedName>
</protein>
<dbReference type="SUPFAM" id="SSF49329">
    <property type="entry name" value="Cu,Zn superoxide dismutase-like"/>
    <property type="match status" value="1"/>
</dbReference>
<sequence>MEAPPGSGGDSSNCKLEFAVQMVCQNCVEAIQSSLQGIPGLQVLNVQLESQSVLVETSLGAEKVQSLLESTGRSAVLKGMGAAVPGSLGAAAVAMVSGPGLVQGVVRFLQLSPQSCLIDGAIDGLEPGLHGLHVHEFGDVTNSCDSCGDHFNPHGECHGGPQDVHRHAGDLGNILAADDGRASFRMEDNQLKVHDIIGRSLVVDAGQDDLGRGSHPLSKVTGNSGERVACGIIARSASLFQNPKKICTCDGVTLWEERERPAARPDRKAAGQPTPHL</sequence>
<reference evidence="10 11" key="1">
    <citation type="journal article" date="2019" name="Proc. Natl. Acad. Sci. U.S.A.">
        <title>Regulatory changes in pterin and carotenoid genes underlie balanced color polymorphisms in the wall lizard.</title>
        <authorList>
            <person name="Andrade P."/>
            <person name="Pinho C."/>
            <person name="Perez I de Lanuza G."/>
            <person name="Afonso S."/>
            <person name="Brejcha J."/>
            <person name="Rubin C.J."/>
            <person name="Wallerman O."/>
            <person name="Pereira P."/>
            <person name="Sabatino S.J."/>
            <person name="Bellati A."/>
            <person name="Pellitteri-Rosa D."/>
            <person name="Bosakova Z."/>
            <person name="Bunikis I."/>
            <person name="Carretero M.A."/>
            <person name="Feiner N."/>
            <person name="Marsik P."/>
            <person name="Pauperio F."/>
            <person name="Salvi D."/>
            <person name="Soler L."/>
            <person name="While G.M."/>
            <person name="Uller T."/>
            <person name="Font E."/>
            <person name="Andersson L."/>
            <person name="Carneiro M."/>
        </authorList>
    </citation>
    <scope>NUCLEOTIDE SEQUENCE</scope>
</reference>
<dbReference type="InterPro" id="IPR036163">
    <property type="entry name" value="HMA_dom_sf"/>
</dbReference>
<dbReference type="InterPro" id="IPR001424">
    <property type="entry name" value="SOD_Cu_Zn_dom"/>
</dbReference>
<proteinExistence type="inferred from homology"/>
<evidence type="ECO:0000256" key="4">
    <source>
        <dbReference type="ARBA" id="ARBA00022833"/>
    </source>
</evidence>
<reference evidence="10" key="2">
    <citation type="submission" date="2025-08" db="UniProtKB">
        <authorList>
            <consortium name="Ensembl"/>
        </authorList>
    </citation>
    <scope>IDENTIFICATION</scope>
</reference>
<dbReference type="CTD" id="9973"/>
<reference evidence="10" key="3">
    <citation type="submission" date="2025-09" db="UniProtKB">
        <authorList>
            <consortium name="Ensembl"/>
        </authorList>
    </citation>
    <scope>IDENTIFICATION</scope>
</reference>
<evidence type="ECO:0000256" key="7">
    <source>
        <dbReference type="ARBA" id="ARBA00025798"/>
    </source>
</evidence>
<evidence type="ECO:0000256" key="5">
    <source>
        <dbReference type="ARBA" id="ARBA00023008"/>
    </source>
</evidence>
<comment type="similarity">
    <text evidence="7">In the C-terminal section; belongs to the Cu-Zn superoxide dismutase family.</text>
</comment>
<dbReference type="GO" id="GO:0005507">
    <property type="term" value="F:copper ion binding"/>
    <property type="evidence" value="ECO:0007669"/>
    <property type="project" value="Ensembl"/>
</dbReference>
<keyword evidence="11" id="KW-1185">Reference proteome</keyword>
<dbReference type="InterPro" id="IPR018152">
    <property type="entry name" value="SOD_Cu/Zn_BS"/>
</dbReference>